<dbReference type="EC" id="1.6.5.11" evidence="6"/>
<dbReference type="Pfam" id="PF00146">
    <property type="entry name" value="NADHdh"/>
    <property type="match status" value="1"/>
</dbReference>
<evidence type="ECO:0000313" key="6">
    <source>
        <dbReference type="EMBL" id="MCH3853225.1"/>
    </source>
</evidence>
<keyword evidence="4 5" id="KW-0472">Membrane</keyword>
<evidence type="ECO:0000256" key="1">
    <source>
        <dbReference type="ARBA" id="ARBA00004141"/>
    </source>
</evidence>
<accession>A0AAW5EJL3</accession>
<dbReference type="GO" id="GO:0016491">
    <property type="term" value="F:oxidoreductase activity"/>
    <property type="evidence" value="ECO:0007669"/>
    <property type="project" value="UniProtKB-KW"/>
</dbReference>
<dbReference type="EMBL" id="JAJUOL010000773">
    <property type="protein sequence ID" value="MCH3853225.1"/>
    <property type="molecule type" value="Genomic_DNA"/>
</dbReference>
<dbReference type="InterPro" id="IPR001694">
    <property type="entry name" value="NADH_UbQ_OxRdtase_su1/FPO"/>
</dbReference>
<reference evidence="6" key="1">
    <citation type="submission" date="2021-12" db="EMBL/GenBank/DDBJ databases">
        <title>Prevalence of phenicol resistance gene fexA in Campylobacter isolated from poultry supply chain.</title>
        <authorList>
            <person name="Tang B."/>
            <person name="Zheng X."/>
            <person name="Lin J."/>
            <person name="Lin R."/>
            <person name="Yang H."/>
            <person name="Shen Z."/>
            <person name="Xia F."/>
        </authorList>
    </citation>
    <scope>NUCLEOTIDE SEQUENCE</scope>
    <source>
        <strain evidence="6">CJHN2011004</strain>
    </source>
</reference>
<name>A0AAW5EJL3_CAMJU</name>
<evidence type="ECO:0000256" key="2">
    <source>
        <dbReference type="ARBA" id="ARBA00022692"/>
    </source>
</evidence>
<keyword evidence="6" id="KW-0560">Oxidoreductase</keyword>
<protein>
    <submittedName>
        <fullName evidence="6">NADH-quinone oxidoreductase subunit H</fullName>
        <ecNumber evidence="6">1.6.5.11</ecNumber>
    </submittedName>
</protein>
<sequence>IVKSSFIFFWYFWARAAFPQLRPDQVMRMCYLILIPLAVLNLLITAFAVLI</sequence>
<dbReference type="Proteomes" id="UP001199644">
    <property type="component" value="Unassembled WGS sequence"/>
</dbReference>
<feature type="non-terminal residue" evidence="6">
    <location>
        <position position="1"/>
    </location>
</feature>
<comment type="caution">
    <text evidence="6">The sequence shown here is derived from an EMBL/GenBank/DDBJ whole genome shotgun (WGS) entry which is preliminary data.</text>
</comment>
<feature type="transmembrane region" description="Helical" evidence="5">
    <location>
        <begin position="29"/>
        <end position="50"/>
    </location>
</feature>
<keyword evidence="3 5" id="KW-1133">Transmembrane helix</keyword>
<organism evidence="6 7">
    <name type="scientific">Campylobacter jejuni</name>
    <dbReference type="NCBI Taxonomy" id="197"/>
    <lineage>
        <taxon>Bacteria</taxon>
        <taxon>Pseudomonadati</taxon>
        <taxon>Campylobacterota</taxon>
        <taxon>Epsilonproteobacteria</taxon>
        <taxon>Campylobacterales</taxon>
        <taxon>Campylobacteraceae</taxon>
        <taxon>Campylobacter</taxon>
    </lineage>
</organism>
<comment type="subcellular location">
    <subcellularLocation>
        <location evidence="1">Membrane</location>
        <topology evidence="1">Multi-pass membrane protein</topology>
    </subcellularLocation>
</comment>
<keyword evidence="2 5" id="KW-0812">Transmembrane</keyword>
<dbReference type="AlphaFoldDB" id="A0AAW5EJL3"/>
<proteinExistence type="predicted"/>
<evidence type="ECO:0000256" key="4">
    <source>
        <dbReference type="ARBA" id="ARBA00023136"/>
    </source>
</evidence>
<evidence type="ECO:0000256" key="3">
    <source>
        <dbReference type="ARBA" id="ARBA00022989"/>
    </source>
</evidence>
<evidence type="ECO:0000256" key="5">
    <source>
        <dbReference type="SAM" id="Phobius"/>
    </source>
</evidence>
<dbReference type="GO" id="GO:0016020">
    <property type="term" value="C:membrane"/>
    <property type="evidence" value="ECO:0007669"/>
    <property type="project" value="UniProtKB-SubCell"/>
</dbReference>
<evidence type="ECO:0000313" key="7">
    <source>
        <dbReference type="Proteomes" id="UP001199644"/>
    </source>
</evidence>
<dbReference type="RefSeq" id="WP_240381836.1">
    <property type="nucleotide sequence ID" value="NZ_JAJUOL010000773.1"/>
</dbReference>
<gene>
    <name evidence="6" type="ORF">LZC39_14120</name>
</gene>